<sequence>MIAALVLAFSGGHAGEIEREGQVMASLLAGVWSNAAQYEAADESLKRPPAAGHPYDWLDLQHARFVSIDTPHIPGDAVYLEWREGGPDGPVSRQRLWVFHSEILPDESPLTGMDFYTFRDPAAFEGRTGWEDFTDLTPDDLIGYPQACQLRPVSREGGETVLAVDEADCVITAQSGRTMGISARVSISFGRIAYSESGRLEDGEYAFKVPGAGAYHFERVWN</sequence>
<name>A0A5M6ZPS7_9PROT</name>
<proteinExistence type="predicted"/>
<accession>A0A5M6ZPS7</accession>
<dbReference type="Gene3D" id="2.40.128.590">
    <property type="entry name" value="CpcT/CpeT domain"/>
    <property type="match status" value="1"/>
</dbReference>
<dbReference type="Proteomes" id="UP000325122">
    <property type="component" value="Unassembled WGS sequence"/>
</dbReference>
<dbReference type="RefSeq" id="WP_150022290.1">
    <property type="nucleotide sequence ID" value="NZ_VWOJ01000001.1"/>
</dbReference>
<organism evidence="1 2">
    <name type="scientific">Alkalicaulis satelles</name>
    <dbReference type="NCBI Taxonomy" id="2609175"/>
    <lineage>
        <taxon>Bacteria</taxon>
        <taxon>Pseudomonadati</taxon>
        <taxon>Pseudomonadota</taxon>
        <taxon>Alphaproteobacteria</taxon>
        <taxon>Maricaulales</taxon>
        <taxon>Maricaulaceae</taxon>
        <taxon>Alkalicaulis</taxon>
    </lineage>
</organism>
<keyword evidence="2" id="KW-1185">Reference proteome</keyword>
<dbReference type="InterPro" id="IPR038672">
    <property type="entry name" value="CpcT/CpeT_sf"/>
</dbReference>
<comment type="caution">
    <text evidence="1">The sequence shown here is derived from an EMBL/GenBank/DDBJ whole genome shotgun (WGS) entry which is preliminary data.</text>
</comment>
<dbReference type="AlphaFoldDB" id="A0A5M6ZPS7"/>
<protein>
    <submittedName>
        <fullName evidence="1">Uncharacterized protein</fullName>
    </submittedName>
</protein>
<dbReference type="EMBL" id="VWOJ01000001">
    <property type="protein sequence ID" value="KAA5805258.1"/>
    <property type="molecule type" value="Genomic_DNA"/>
</dbReference>
<gene>
    <name evidence="1" type="ORF">F1654_04570</name>
</gene>
<reference evidence="1 2" key="1">
    <citation type="submission" date="2019-09" db="EMBL/GenBank/DDBJ databases">
        <authorList>
            <person name="Kevbrin V."/>
            <person name="Grouzdev D.S."/>
        </authorList>
    </citation>
    <scope>NUCLEOTIDE SEQUENCE [LARGE SCALE GENOMIC DNA]</scope>
    <source>
        <strain evidence="1 2">G-192</strain>
    </source>
</reference>
<evidence type="ECO:0000313" key="2">
    <source>
        <dbReference type="Proteomes" id="UP000325122"/>
    </source>
</evidence>
<evidence type="ECO:0000313" key="1">
    <source>
        <dbReference type="EMBL" id="KAA5805258.1"/>
    </source>
</evidence>